<dbReference type="InterPro" id="IPR036058">
    <property type="entry name" value="Kazal_dom_sf"/>
</dbReference>
<dbReference type="SUPFAM" id="SSF100895">
    <property type="entry name" value="Kazal-type serine protease inhibitors"/>
    <property type="match status" value="1"/>
</dbReference>
<evidence type="ECO:0000256" key="1">
    <source>
        <dbReference type="ARBA" id="ARBA00004613"/>
    </source>
</evidence>
<dbReference type="InterPro" id="IPR011992">
    <property type="entry name" value="EF-hand-dom_pair"/>
</dbReference>
<dbReference type="Pfam" id="PF10591">
    <property type="entry name" value="SPARC_Ca_bdg"/>
    <property type="match status" value="1"/>
</dbReference>
<dbReference type="PANTHER" id="PTHR13866">
    <property type="entry name" value="SPARC OSTEONECTIN"/>
    <property type="match status" value="1"/>
</dbReference>
<comment type="caution">
    <text evidence="9">The sequence shown here is derived from an EMBL/GenBank/DDBJ whole genome shotgun (WGS) entry which is preliminary data.</text>
</comment>
<evidence type="ECO:0000256" key="3">
    <source>
        <dbReference type="ARBA" id="ARBA00022729"/>
    </source>
</evidence>
<proteinExistence type="predicted"/>
<dbReference type="GO" id="GO:0050840">
    <property type="term" value="F:extracellular matrix binding"/>
    <property type="evidence" value="ECO:0007669"/>
    <property type="project" value="TreeGrafter"/>
</dbReference>
<evidence type="ECO:0000256" key="6">
    <source>
        <dbReference type="SAM" id="MobiDB-lite"/>
    </source>
</evidence>
<dbReference type="PANTHER" id="PTHR13866:SF31">
    <property type="entry name" value="SPARC-LIKE 2"/>
    <property type="match status" value="1"/>
</dbReference>
<comment type="subcellular location">
    <subcellularLocation>
        <location evidence="1">Secreted</location>
    </subcellularLocation>
</comment>
<feature type="chain" id="PRO_5040319415" evidence="7">
    <location>
        <begin position="19"/>
        <end position="249"/>
    </location>
</feature>
<dbReference type="InterPro" id="IPR019577">
    <property type="entry name" value="SPARC/Testican_Ca-bd-dom"/>
</dbReference>
<evidence type="ECO:0000256" key="7">
    <source>
        <dbReference type="SAM" id="SignalP"/>
    </source>
</evidence>
<keyword evidence="3 7" id="KW-0732">Signal</keyword>
<feature type="domain" description="Kazal-like" evidence="8">
    <location>
        <begin position="48"/>
        <end position="102"/>
    </location>
</feature>
<dbReference type="Proteomes" id="UP001152320">
    <property type="component" value="Chromosome 20"/>
</dbReference>
<keyword evidence="5" id="KW-0325">Glycoprotein</keyword>
<dbReference type="Gene3D" id="1.10.238.10">
    <property type="entry name" value="EF-hand"/>
    <property type="match status" value="1"/>
</dbReference>
<dbReference type="SMART" id="SM00280">
    <property type="entry name" value="KAZAL"/>
    <property type="match status" value="1"/>
</dbReference>
<keyword evidence="4" id="KW-1015">Disulfide bond</keyword>
<dbReference type="GO" id="GO:0005518">
    <property type="term" value="F:collagen binding"/>
    <property type="evidence" value="ECO:0007669"/>
    <property type="project" value="TreeGrafter"/>
</dbReference>
<keyword evidence="2" id="KW-0964">Secreted</keyword>
<dbReference type="GO" id="GO:0005615">
    <property type="term" value="C:extracellular space"/>
    <property type="evidence" value="ECO:0007669"/>
    <property type="project" value="TreeGrafter"/>
</dbReference>
<evidence type="ECO:0000256" key="5">
    <source>
        <dbReference type="ARBA" id="ARBA00023180"/>
    </source>
</evidence>
<dbReference type="AlphaFoldDB" id="A0A9Q0YM85"/>
<feature type="region of interest" description="Disordered" evidence="6">
    <location>
        <begin position="226"/>
        <end position="249"/>
    </location>
</feature>
<organism evidence="9 10">
    <name type="scientific">Holothuria leucospilota</name>
    <name type="common">Black long sea cucumber</name>
    <name type="synonym">Mertensiothuria leucospilota</name>
    <dbReference type="NCBI Taxonomy" id="206669"/>
    <lineage>
        <taxon>Eukaryota</taxon>
        <taxon>Metazoa</taxon>
        <taxon>Echinodermata</taxon>
        <taxon>Eleutherozoa</taxon>
        <taxon>Echinozoa</taxon>
        <taxon>Holothuroidea</taxon>
        <taxon>Aspidochirotacea</taxon>
        <taxon>Aspidochirotida</taxon>
        <taxon>Holothuriidae</taxon>
        <taxon>Holothuria</taxon>
    </lineage>
</organism>
<evidence type="ECO:0000259" key="8">
    <source>
        <dbReference type="PROSITE" id="PS51465"/>
    </source>
</evidence>
<accession>A0A9Q0YM85</accession>
<dbReference type="SUPFAM" id="SSF47473">
    <property type="entry name" value="EF-hand"/>
    <property type="match status" value="1"/>
</dbReference>
<protein>
    <submittedName>
        <fullName evidence="9">SPARC-like protein 1</fullName>
    </submittedName>
</protein>
<dbReference type="CDD" id="cd00252">
    <property type="entry name" value="EFh_SPARC_EC"/>
    <property type="match status" value="1"/>
</dbReference>
<keyword evidence="10" id="KW-1185">Reference proteome</keyword>
<evidence type="ECO:0000256" key="2">
    <source>
        <dbReference type="ARBA" id="ARBA00022525"/>
    </source>
</evidence>
<feature type="signal peptide" evidence="7">
    <location>
        <begin position="1"/>
        <end position="18"/>
    </location>
</feature>
<dbReference type="Pfam" id="PF07648">
    <property type="entry name" value="Kazal_2"/>
    <property type="match status" value="1"/>
</dbReference>
<evidence type="ECO:0000313" key="9">
    <source>
        <dbReference type="EMBL" id="KAJ8022722.1"/>
    </source>
</evidence>
<evidence type="ECO:0000256" key="4">
    <source>
        <dbReference type="ARBA" id="ARBA00023157"/>
    </source>
</evidence>
<reference evidence="9" key="1">
    <citation type="submission" date="2021-10" db="EMBL/GenBank/DDBJ databases">
        <title>Tropical sea cucumber genome reveals ecological adaptation and Cuvierian tubules defense mechanism.</title>
        <authorList>
            <person name="Chen T."/>
        </authorList>
    </citation>
    <scope>NUCLEOTIDE SEQUENCE</scope>
    <source>
        <strain evidence="9">Nanhai2018</strain>
        <tissue evidence="9">Muscle</tissue>
    </source>
</reference>
<dbReference type="OrthoDB" id="88467at2759"/>
<dbReference type="GO" id="GO:0005509">
    <property type="term" value="F:calcium ion binding"/>
    <property type="evidence" value="ECO:0007669"/>
    <property type="project" value="InterPro"/>
</dbReference>
<dbReference type="EMBL" id="JAIZAY010000020">
    <property type="protein sequence ID" value="KAJ8022722.1"/>
    <property type="molecule type" value="Genomic_DNA"/>
</dbReference>
<dbReference type="Gene3D" id="3.30.60.30">
    <property type="match status" value="1"/>
</dbReference>
<dbReference type="CDD" id="cd00104">
    <property type="entry name" value="KAZAL_FS"/>
    <property type="match status" value="1"/>
</dbReference>
<dbReference type="InterPro" id="IPR002350">
    <property type="entry name" value="Kazal_dom"/>
</dbReference>
<name>A0A9Q0YM85_HOLLE</name>
<sequence length="249" mass="29114">MNWNCRAVFLVLLPVVLAIEWPPSAEICRDVVCNKPRGSWCTSQMKKGKEKAVCACPEDCPDVFQPVCSVYGRQFDNLCKLHLYTCKKGKNIPMAYEGECIASQKKCKRDEYEQFPVRLLDWFMHLHQIDEFGRLDPNTNIKQVTSEERVMYATWKFNLLDEKKDGYLDKRDLLNFRYALMPLEHCANDFFKSCANKKSKKISLEGWIQCLKVYDAEEYPEEGAEFGGFFEEEDEEEEDIDDIFEADDE</sequence>
<evidence type="ECO:0000313" key="10">
    <source>
        <dbReference type="Proteomes" id="UP001152320"/>
    </source>
</evidence>
<dbReference type="PROSITE" id="PS51465">
    <property type="entry name" value="KAZAL_2"/>
    <property type="match status" value="1"/>
</dbReference>
<gene>
    <name evidence="9" type="ORF">HOLleu_37703</name>
</gene>